<dbReference type="InterPro" id="IPR019402">
    <property type="entry name" value="CWH43_N"/>
</dbReference>
<dbReference type="Pfam" id="PF10277">
    <property type="entry name" value="Frag1"/>
    <property type="match status" value="1"/>
</dbReference>
<dbReference type="EMBL" id="JANEYG010000020">
    <property type="protein sequence ID" value="KAJ8919183.1"/>
    <property type="molecule type" value="Genomic_DNA"/>
</dbReference>
<keyword evidence="1" id="KW-0812">Transmembrane</keyword>
<organism evidence="3 4">
    <name type="scientific">Exocentrus adspersus</name>
    <dbReference type="NCBI Taxonomy" id="1586481"/>
    <lineage>
        <taxon>Eukaryota</taxon>
        <taxon>Metazoa</taxon>
        <taxon>Ecdysozoa</taxon>
        <taxon>Arthropoda</taxon>
        <taxon>Hexapoda</taxon>
        <taxon>Insecta</taxon>
        <taxon>Pterygota</taxon>
        <taxon>Neoptera</taxon>
        <taxon>Endopterygota</taxon>
        <taxon>Coleoptera</taxon>
        <taxon>Polyphaga</taxon>
        <taxon>Cucujiformia</taxon>
        <taxon>Chrysomeloidea</taxon>
        <taxon>Cerambycidae</taxon>
        <taxon>Lamiinae</taxon>
        <taxon>Acanthocinini</taxon>
        <taxon>Exocentrus</taxon>
    </lineage>
</organism>
<keyword evidence="1" id="KW-1133">Transmembrane helix</keyword>
<dbReference type="PANTHER" id="PTHR12892">
    <property type="entry name" value="FGF RECEPTOR ACTIVATING PROTEIN 1"/>
    <property type="match status" value="1"/>
</dbReference>
<dbReference type="GO" id="GO:0006506">
    <property type="term" value="P:GPI anchor biosynthetic process"/>
    <property type="evidence" value="ECO:0007669"/>
    <property type="project" value="TreeGrafter"/>
</dbReference>
<accession>A0AAV8VXY0</accession>
<comment type="caution">
    <text evidence="3">The sequence shown here is derived from an EMBL/GenBank/DDBJ whole genome shotgun (WGS) entry which is preliminary data.</text>
</comment>
<evidence type="ECO:0000256" key="1">
    <source>
        <dbReference type="SAM" id="Phobius"/>
    </source>
</evidence>
<keyword evidence="4" id="KW-1185">Reference proteome</keyword>
<feature type="transmembrane region" description="Helical" evidence="1">
    <location>
        <begin position="221"/>
        <end position="246"/>
    </location>
</feature>
<reference evidence="3 4" key="1">
    <citation type="journal article" date="2023" name="Insect Mol. Biol.">
        <title>Genome sequencing provides insights into the evolution of gene families encoding plant cell wall-degrading enzymes in longhorned beetles.</title>
        <authorList>
            <person name="Shin N.R."/>
            <person name="Okamura Y."/>
            <person name="Kirsch R."/>
            <person name="Pauchet Y."/>
        </authorList>
    </citation>
    <scope>NUCLEOTIDE SEQUENCE [LARGE SCALE GENOMIC DNA]</scope>
    <source>
        <strain evidence="3">EAD_L_NR</strain>
    </source>
</reference>
<feature type="domain" description="CWH43-like N-terminal" evidence="2">
    <location>
        <begin position="22"/>
        <end position="248"/>
    </location>
</feature>
<name>A0AAV8VXY0_9CUCU</name>
<keyword evidence="1" id="KW-0472">Membrane</keyword>
<proteinExistence type="predicted"/>
<dbReference type="GO" id="GO:0000139">
    <property type="term" value="C:Golgi membrane"/>
    <property type="evidence" value="ECO:0007669"/>
    <property type="project" value="InterPro"/>
</dbReference>
<dbReference type="PANTHER" id="PTHR12892:SF17">
    <property type="entry name" value="POST-GPI ATTACHMENT TO PROTEINS FACTOR 2-LIKE"/>
    <property type="match status" value="1"/>
</dbReference>
<dbReference type="Proteomes" id="UP001159042">
    <property type="component" value="Unassembled WGS sequence"/>
</dbReference>
<gene>
    <name evidence="3" type="ORF">NQ315_012170</name>
</gene>
<dbReference type="GO" id="GO:0005789">
    <property type="term" value="C:endoplasmic reticulum membrane"/>
    <property type="evidence" value="ECO:0007669"/>
    <property type="project" value="TreeGrafter"/>
</dbReference>
<dbReference type="AlphaFoldDB" id="A0AAV8VXY0"/>
<feature type="transmembrane region" description="Helical" evidence="1">
    <location>
        <begin position="21"/>
        <end position="47"/>
    </location>
</feature>
<dbReference type="InterPro" id="IPR039545">
    <property type="entry name" value="PGAP2"/>
</dbReference>
<feature type="transmembrane region" description="Helical" evidence="1">
    <location>
        <begin position="193"/>
        <end position="215"/>
    </location>
</feature>
<evidence type="ECO:0000313" key="4">
    <source>
        <dbReference type="Proteomes" id="UP001159042"/>
    </source>
</evidence>
<feature type="transmembrane region" description="Helical" evidence="1">
    <location>
        <begin position="153"/>
        <end position="172"/>
    </location>
</feature>
<evidence type="ECO:0000313" key="3">
    <source>
        <dbReference type="EMBL" id="KAJ8919183.1"/>
    </source>
</evidence>
<evidence type="ECO:0000259" key="2">
    <source>
        <dbReference type="Pfam" id="PF10277"/>
    </source>
</evidence>
<sequence>MDSELTRRNSRDELVVHYSLSFKYVCLITVSCPFFALVICFITAYVFQGNDIHETHCRVYNIIPSISAITGISPQRYLWRISVAFHIGPRFIISAVYRAYHLNLINPLARPEAQQKAQLWLETAFWLNIIETGSLCGVTYISNRENYPVHEKLFIIFMVSSLTHMLACIKGIKAVAQTRNDMHLCKGLHIKQTLLNISLISTIGLVCFFLEHRWLCHRMAFSMFALCEYVIALANMAFHVCIILDFPTEHFLVAKGVLRLQRINH</sequence>
<protein>
    <recommendedName>
        <fullName evidence="2">CWH43-like N-terminal domain-containing protein</fullName>
    </recommendedName>
</protein>